<dbReference type="EMBL" id="PXUP01000005">
    <property type="protein sequence ID" value="RCH47063.1"/>
    <property type="molecule type" value="Genomic_DNA"/>
</dbReference>
<accession>A0A367G8K5</accession>
<sequence>MPDRMSNIVLFETEEEVKAYKSVLEKCYGMNVEVYVRCLQEKFPKLEECSIESQSRVIVIKALTTAWLVTGMQRTIDQKNLSQCDAERMIMSNTLACVALSIKYLCAPQIEFAQVIQEILKKDFGGVSKNESVEEYIKNYNENREQLIGSMDKDASFCPPILYAPSTDEINGFALSTTKKLVERIGIYFPEKVEKQKSKKTERTKDKSGVVEFAAKMERWRSTGESYKSKLSTRLNELYRKIIENAYNAKKQRVEGSSVSEKVVAYYAEESIFRYDTILNVAENLNNALLNKDFSYQKLEEQIQKTIRRPIAFYIREFDQVELLDSEDTVLQFCDYMRTVMFLIIEGISWLETYDSRIECATKLICDYIDRNFERLFGKAYDSLEGKGAQDNKAHKIKKCPTNRVYILNFIIELYSVNNRYYKNGWANSYGWFIKQIGLDLGYKNSELEIEDESMMFSERMYGMRYDPEKRKIKRWNPKSEEGEWQDISAEVINQLATEIYKECYYGMYGSDNDKEFMCRKIWRKNVKNNICGDLKFLGIDLTPEELEKLNDESDYPEGYIEGVLWAQKQIDEGGVFYSVFG</sequence>
<protein>
    <submittedName>
        <fullName evidence="1">Uncharacterized protein</fullName>
    </submittedName>
</protein>
<gene>
    <name evidence="1" type="ORF">C7J97_04590</name>
</gene>
<organism evidence="1 2">
    <name type="scientific">Faecalibacterium prausnitzii</name>
    <dbReference type="NCBI Taxonomy" id="853"/>
    <lineage>
        <taxon>Bacteria</taxon>
        <taxon>Bacillati</taxon>
        <taxon>Bacillota</taxon>
        <taxon>Clostridia</taxon>
        <taxon>Eubacteriales</taxon>
        <taxon>Oscillospiraceae</taxon>
        <taxon>Faecalibacterium</taxon>
    </lineage>
</organism>
<dbReference type="RefSeq" id="WP_113992246.1">
    <property type="nucleotide sequence ID" value="NZ_JAWHPP010000003.1"/>
</dbReference>
<name>A0A367G8K5_9FIRM</name>
<proteinExistence type="predicted"/>
<dbReference type="AlphaFoldDB" id="A0A367G8K5"/>
<evidence type="ECO:0000313" key="2">
    <source>
        <dbReference type="Proteomes" id="UP000252378"/>
    </source>
</evidence>
<reference evidence="1 2" key="1">
    <citation type="submission" date="2018-03" db="EMBL/GenBank/DDBJ databases">
        <title>Complete genome sequencing of Faecalibacterium prausnitzii strains isolated from the human gut.</title>
        <authorList>
            <person name="Fitzgerald B.C."/>
            <person name="Shkoporov A.N."/>
            <person name="Ross P.R."/>
            <person name="Hill C."/>
        </authorList>
    </citation>
    <scope>NUCLEOTIDE SEQUENCE [LARGE SCALE GENOMIC DNA]</scope>
    <source>
        <strain evidence="1 2">ATCC 27768</strain>
    </source>
</reference>
<comment type="caution">
    <text evidence="1">The sequence shown here is derived from an EMBL/GenBank/DDBJ whole genome shotgun (WGS) entry which is preliminary data.</text>
</comment>
<dbReference type="Proteomes" id="UP000252378">
    <property type="component" value="Unassembled WGS sequence"/>
</dbReference>
<evidence type="ECO:0000313" key="1">
    <source>
        <dbReference type="EMBL" id="RCH47063.1"/>
    </source>
</evidence>